<dbReference type="Proteomes" id="UP001419268">
    <property type="component" value="Unassembled WGS sequence"/>
</dbReference>
<sequence length="81" mass="8290">MSGMKVDGTITFKNMDGNLLAIAGASGEACKHGTAVVTGISNLDELGPSEIFFNPLPRFLFLLFLVNAAVASIGISAGTST</sequence>
<dbReference type="AlphaFoldDB" id="A0AAP0HL50"/>
<comment type="caution">
    <text evidence="2">The sequence shown here is derived from an EMBL/GenBank/DDBJ whole genome shotgun (WGS) entry which is preliminary data.</text>
</comment>
<evidence type="ECO:0000313" key="3">
    <source>
        <dbReference type="Proteomes" id="UP001419268"/>
    </source>
</evidence>
<keyword evidence="3" id="KW-1185">Reference proteome</keyword>
<reference evidence="2 3" key="1">
    <citation type="submission" date="2024-01" db="EMBL/GenBank/DDBJ databases">
        <title>Genome assemblies of Stephania.</title>
        <authorList>
            <person name="Yang L."/>
        </authorList>
    </citation>
    <scope>NUCLEOTIDE SEQUENCE [LARGE SCALE GENOMIC DNA]</scope>
    <source>
        <strain evidence="2">JXDWG</strain>
        <tissue evidence="2">Leaf</tissue>
    </source>
</reference>
<evidence type="ECO:0000313" key="2">
    <source>
        <dbReference type="EMBL" id="KAK9088707.1"/>
    </source>
</evidence>
<dbReference type="EMBL" id="JBBNAG010000012">
    <property type="protein sequence ID" value="KAK9088707.1"/>
    <property type="molecule type" value="Genomic_DNA"/>
</dbReference>
<gene>
    <name evidence="2" type="ORF">Scep_027789</name>
</gene>
<name>A0AAP0HL50_9MAGN</name>
<evidence type="ECO:0000256" key="1">
    <source>
        <dbReference type="SAM" id="Phobius"/>
    </source>
</evidence>
<protein>
    <submittedName>
        <fullName evidence="2">Uncharacterized protein</fullName>
    </submittedName>
</protein>
<feature type="transmembrane region" description="Helical" evidence="1">
    <location>
        <begin position="59"/>
        <end position="78"/>
    </location>
</feature>
<keyword evidence="1" id="KW-0812">Transmembrane</keyword>
<proteinExistence type="predicted"/>
<keyword evidence="1" id="KW-0472">Membrane</keyword>
<organism evidence="2 3">
    <name type="scientific">Stephania cephalantha</name>
    <dbReference type="NCBI Taxonomy" id="152367"/>
    <lineage>
        <taxon>Eukaryota</taxon>
        <taxon>Viridiplantae</taxon>
        <taxon>Streptophyta</taxon>
        <taxon>Embryophyta</taxon>
        <taxon>Tracheophyta</taxon>
        <taxon>Spermatophyta</taxon>
        <taxon>Magnoliopsida</taxon>
        <taxon>Ranunculales</taxon>
        <taxon>Menispermaceae</taxon>
        <taxon>Menispermoideae</taxon>
        <taxon>Cissampelideae</taxon>
        <taxon>Stephania</taxon>
    </lineage>
</organism>
<accession>A0AAP0HL50</accession>
<keyword evidence="1" id="KW-1133">Transmembrane helix</keyword>